<dbReference type="InterPro" id="IPR013963">
    <property type="entry name" value="DASH_Dad2"/>
</dbReference>
<gene>
    <name evidence="18" type="ORF">PNOK_0295200</name>
</gene>
<keyword evidence="8" id="KW-0132">Cell division</keyword>
<keyword evidence="11" id="KW-0159">Chromosome partition</keyword>
<keyword evidence="13" id="KW-0206">Cytoskeleton</keyword>
<evidence type="ECO:0000256" key="15">
    <source>
        <dbReference type="ARBA" id="ARBA00023306"/>
    </source>
</evidence>
<dbReference type="InParanoid" id="A0A286ULJ2"/>
<dbReference type="PANTHER" id="PTHR28036">
    <property type="entry name" value="DASH COMPLEX SUBUNIT DAD2"/>
    <property type="match status" value="1"/>
</dbReference>
<dbReference type="Proteomes" id="UP000217199">
    <property type="component" value="Unassembled WGS sequence"/>
</dbReference>
<evidence type="ECO:0000256" key="12">
    <source>
        <dbReference type="ARBA" id="ARBA00022838"/>
    </source>
</evidence>
<dbReference type="GO" id="GO:0044732">
    <property type="term" value="C:mitotic spindle pole body"/>
    <property type="evidence" value="ECO:0007669"/>
    <property type="project" value="TreeGrafter"/>
</dbReference>
<keyword evidence="7" id="KW-0963">Cytoplasm</keyword>
<keyword evidence="12" id="KW-0995">Kinetochore</keyword>
<dbReference type="GO" id="GO:0005874">
    <property type="term" value="C:microtubule"/>
    <property type="evidence" value="ECO:0007669"/>
    <property type="project" value="UniProtKB-KW"/>
</dbReference>
<evidence type="ECO:0000256" key="7">
    <source>
        <dbReference type="ARBA" id="ARBA00022490"/>
    </source>
</evidence>
<comment type="subcellular location">
    <subcellularLocation>
        <location evidence="3">Chromosome</location>
        <location evidence="3">Centromere</location>
        <location evidence="3">Kinetochore</location>
    </subcellularLocation>
    <subcellularLocation>
        <location evidence="2">Cytoplasm</location>
        <location evidence="2">Cytoskeleton</location>
        <location evidence="2">Spindle</location>
    </subcellularLocation>
    <subcellularLocation>
        <location evidence="1">Nucleus</location>
    </subcellularLocation>
</comment>
<evidence type="ECO:0000313" key="18">
    <source>
        <dbReference type="EMBL" id="PAV20325.1"/>
    </source>
</evidence>
<dbReference type="GO" id="GO:0008608">
    <property type="term" value="P:attachment of spindle microtubules to kinetochore"/>
    <property type="evidence" value="ECO:0007669"/>
    <property type="project" value="TreeGrafter"/>
</dbReference>
<dbReference type="GO" id="GO:0042729">
    <property type="term" value="C:DASH complex"/>
    <property type="evidence" value="ECO:0007669"/>
    <property type="project" value="InterPro"/>
</dbReference>
<keyword evidence="9" id="KW-0493">Microtubule</keyword>
<name>A0A286ULJ2_9AGAM</name>
<comment type="similarity">
    <text evidence="4">Belongs to the DASH complex DAD2 family.</text>
</comment>
<evidence type="ECO:0000256" key="8">
    <source>
        <dbReference type="ARBA" id="ARBA00022618"/>
    </source>
</evidence>
<comment type="caution">
    <text evidence="18">The sequence shown here is derived from an EMBL/GenBank/DDBJ whole genome shotgun (WGS) entry which is preliminary data.</text>
</comment>
<evidence type="ECO:0000256" key="4">
    <source>
        <dbReference type="ARBA" id="ARBA00005501"/>
    </source>
</evidence>
<dbReference type="EMBL" id="NBII01000003">
    <property type="protein sequence ID" value="PAV20325.1"/>
    <property type="molecule type" value="Genomic_DNA"/>
</dbReference>
<keyword evidence="15" id="KW-0131">Cell cycle</keyword>
<evidence type="ECO:0000256" key="13">
    <source>
        <dbReference type="ARBA" id="ARBA00023212"/>
    </source>
</evidence>
<evidence type="ECO:0000313" key="19">
    <source>
        <dbReference type="Proteomes" id="UP000217199"/>
    </source>
</evidence>
<dbReference type="GO" id="GO:0000278">
    <property type="term" value="P:mitotic cell cycle"/>
    <property type="evidence" value="ECO:0007669"/>
    <property type="project" value="InterPro"/>
</dbReference>
<evidence type="ECO:0000256" key="11">
    <source>
        <dbReference type="ARBA" id="ARBA00022829"/>
    </source>
</evidence>
<protein>
    <recommendedName>
        <fullName evidence="5">DASH complex subunit DAD2</fullName>
    </recommendedName>
    <alternativeName>
        <fullName evidence="17">Outer kinetochore protein DAD2</fullName>
    </alternativeName>
</protein>
<evidence type="ECO:0000256" key="9">
    <source>
        <dbReference type="ARBA" id="ARBA00022701"/>
    </source>
</evidence>
<proteinExistence type="inferred from homology"/>
<dbReference type="OrthoDB" id="3230169at2759"/>
<evidence type="ECO:0000256" key="3">
    <source>
        <dbReference type="ARBA" id="ARBA00004629"/>
    </source>
</evidence>
<dbReference type="PANTHER" id="PTHR28036:SF1">
    <property type="entry name" value="DASH COMPLEX SUBUNIT DAD2"/>
    <property type="match status" value="1"/>
</dbReference>
<evidence type="ECO:0000256" key="6">
    <source>
        <dbReference type="ARBA" id="ARBA00022454"/>
    </source>
</evidence>
<dbReference type="GO" id="GO:1990023">
    <property type="term" value="C:mitotic spindle midzone"/>
    <property type="evidence" value="ECO:0007669"/>
    <property type="project" value="TreeGrafter"/>
</dbReference>
<keyword evidence="14" id="KW-0539">Nucleus</keyword>
<keyword evidence="10" id="KW-0498">Mitosis</keyword>
<sequence length="130" mass="14548">MRKSSVYSVRASHAGSLASQSSSAQAEAILLEKKKEHDALLALERVSNEYLRRLEAIDYDCNIMADAGRVHGEVLSQWPEMFRILSLSVPSLNPQSKPDGEAQNNIAQQNCERLVRVPIDELQERQSSKL</sequence>
<dbReference type="Pfam" id="PF08654">
    <property type="entry name" value="DASH_Dad2"/>
    <property type="match status" value="1"/>
</dbReference>
<evidence type="ECO:0000256" key="17">
    <source>
        <dbReference type="ARBA" id="ARBA00030568"/>
    </source>
</evidence>
<evidence type="ECO:0000256" key="5">
    <source>
        <dbReference type="ARBA" id="ARBA00020260"/>
    </source>
</evidence>
<dbReference type="GO" id="GO:0051301">
    <property type="term" value="P:cell division"/>
    <property type="evidence" value="ECO:0007669"/>
    <property type="project" value="UniProtKB-KW"/>
</dbReference>
<evidence type="ECO:0000256" key="14">
    <source>
        <dbReference type="ARBA" id="ARBA00023242"/>
    </source>
</evidence>
<keyword evidence="16" id="KW-0137">Centromere</keyword>
<evidence type="ECO:0000256" key="16">
    <source>
        <dbReference type="ARBA" id="ARBA00023328"/>
    </source>
</evidence>
<accession>A0A286ULJ2</accession>
<dbReference type="AlphaFoldDB" id="A0A286ULJ2"/>
<keyword evidence="19" id="KW-1185">Reference proteome</keyword>
<reference evidence="18 19" key="1">
    <citation type="journal article" date="2017" name="Mol. Ecol.">
        <title>Comparative and population genomic landscape of Phellinus noxius: A hypervariable fungus causing root rot in trees.</title>
        <authorList>
            <person name="Chung C.L."/>
            <person name="Lee T.J."/>
            <person name="Akiba M."/>
            <person name="Lee H.H."/>
            <person name="Kuo T.H."/>
            <person name="Liu D."/>
            <person name="Ke H.M."/>
            <person name="Yokoi T."/>
            <person name="Roa M.B."/>
            <person name="Lu M.J."/>
            <person name="Chang Y.Y."/>
            <person name="Ann P.J."/>
            <person name="Tsai J.N."/>
            <person name="Chen C.Y."/>
            <person name="Tzean S.S."/>
            <person name="Ota Y."/>
            <person name="Hattori T."/>
            <person name="Sahashi N."/>
            <person name="Liou R.F."/>
            <person name="Kikuchi T."/>
            <person name="Tsai I.J."/>
        </authorList>
    </citation>
    <scope>NUCLEOTIDE SEQUENCE [LARGE SCALE GENOMIC DNA]</scope>
    <source>
        <strain evidence="18 19">FFPRI411160</strain>
    </source>
</reference>
<evidence type="ECO:0000256" key="2">
    <source>
        <dbReference type="ARBA" id="ARBA00004186"/>
    </source>
</evidence>
<organism evidence="18 19">
    <name type="scientific">Pyrrhoderma noxium</name>
    <dbReference type="NCBI Taxonomy" id="2282107"/>
    <lineage>
        <taxon>Eukaryota</taxon>
        <taxon>Fungi</taxon>
        <taxon>Dikarya</taxon>
        <taxon>Basidiomycota</taxon>
        <taxon>Agaricomycotina</taxon>
        <taxon>Agaricomycetes</taxon>
        <taxon>Hymenochaetales</taxon>
        <taxon>Hymenochaetaceae</taxon>
        <taxon>Pyrrhoderma</taxon>
    </lineage>
</organism>
<evidence type="ECO:0000256" key="10">
    <source>
        <dbReference type="ARBA" id="ARBA00022776"/>
    </source>
</evidence>
<evidence type="ECO:0000256" key="1">
    <source>
        <dbReference type="ARBA" id="ARBA00004123"/>
    </source>
</evidence>
<keyword evidence="6" id="KW-0158">Chromosome</keyword>